<dbReference type="Proteomes" id="UP000597656">
    <property type="component" value="Unassembled WGS sequence"/>
</dbReference>
<keyword evidence="3" id="KW-1185">Reference proteome</keyword>
<name>A0ABQ2HL40_9PSEU</name>
<dbReference type="RefSeq" id="WP_229693188.1">
    <property type="nucleotide sequence ID" value="NZ_BMNC01000002.1"/>
</dbReference>
<feature type="domain" description="HNH nuclease" evidence="1">
    <location>
        <begin position="156"/>
        <end position="212"/>
    </location>
</feature>
<evidence type="ECO:0000313" key="3">
    <source>
        <dbReference type="Proteomes" id="UP000597656"/>
    </source>
</evidence>
<accession>A0ABQ2HL40</accession>
<evidence type="ECO:0000259" key="1">
    <source>
        <dbReference type="SMART" id="SM00507"/>
    </source>
</evidence>
<proteinExistence type="predicted"/>
<dbReference type="Gene3D" id="1.10.30.50">
    <property type="match status" value="1"/>
</dbReference>
<protein>
    <recommendedName>
        <fullName evidence="1">HNH nuclease domain-containing protein</fullName>
    </recommendedName>
</protein>
<sequence>MHESESEPESEESLIAFLREMSSYDPEGEYYALSLGVDHSGKMYWGSQAHWVGWSTRRAGWEIREASLVSPQKMSELWDRVDRRWVVVHTFEHLYYFLLLGGNALVAKSLADEHLSDVVGPSECLKDGGQVHVGRSFIGTSNLTDEEVMRRAPSRKLRVRVMKRDGRKCRICGRSPMNYTDVELEVHHIIPWQMGGPTSEENLVTLCGTCHDGLDPHYDPDLRRIAKLPHAIEGLDGCRKEHQADVKRYRERIEQVGLVQFGFPG</sequence>
<dbReference type="EMBL" id="BMNC01000002">
    <property type="protein sequence ID" value="GGM81738.1"/>
    <property type="molecule type" value="Genomic_DNA"/>
</dbReference>
<dbReference type="CDD" id="cd00085">
    <property type="entry name" value="HNHc"/>
    <property type="match status" value="1"/>
</dbReference>
<evidence type="ECO:0000313" key="2">
    <source>
        <dbReference type="EMBL" id="GGM81738.1"/>
    </source>
</evidence>
<dbReference type="Pfam" id="PF01844">
    <property type="entry name" value="HNH"/>
    <property type="match status" value="1"/>
</dbReference>
<organism evidence="2 3">
    <name type="scientific">Lentzea pudingi</name>
    <dbReference type="NCBI Taxonomy" id="1789439"/>
    <lineage>
        <taxon>Bacteria</taxon>
        <taxon>Bacillati</taxon>
        <taxon>Actinomycetota</taxon>
        <taxon>Actinomycetes</taxon>
        <taxon>Pseudonocardiales</taxon>
        <taxon>Pseudonocardiaceae</taxon>
        <taxon>Lentzea</taxon>
    </lineage>
</organism>
<reference evidence="3" key="1">
    <citation type="journal article" date="2019" name="Int. J. Syst. Evol. Microbiol.">
        <title>The Global Catalogue of Microorganisms (GCM) 10K type strain sequencing project: providing services to taxonomists for standard genome sequencing and annotation.</title>
        <authorList>
            <consortium name="The Broad Institute Genomics Platform"/>
            <consortium name="The Broad Institute Genome Sequencing Center for Infectious Disease"/>
            <person name="Wu L."/>
            <person name="Ma J."/>
        </authorList>
    </citation>
    <scope>NUCLEOTIDE SEQUENCE [LARGE SCALE GENOMIC DNA]</scope>
    <source>
        <strain evidence="3">CGMCC 4.7319</strain>
    </source>
</reference>
<dbReference type="SMART" id="SM00507">
    <property type="entry name" value="HNHc"/>
    <property type="match status" value="1"/>
</dbReference>
<comment type="caution">
    <text evidence="2">The sequence shown here is derived from an EMBL/GenBank/DDBJ whole genome shotgun (WGS) entry which is preliminary data.</text>
</comment>
<dbReference type="InterPro" id="IPR003615">
    <property type="entry name" value="HNH_nuc"/>
</dbReference>
<gene>
    <name evidence="2" type="ORF">GCM10011609_17210</name>
</gene>
<dbReference type="InterPro" id="IPR002711">
    <property type="entry name" value="HNH"/>
</dbReference>